<gene>
    <name evidence="2" type="ORF">OSB1V03_LOCUS22905</name>
</gene>
<dbReference type="Proteomes" id="UP000759131">
    <property type="component" value="Unassembled WGS sequence"/>
</dbReference>
<name>A0A7R9QMQ6_9ACAR</name>
<accession>A0A7R9QMQ6</accession>
<dbReference type="AlphaFoldDB" id="A0A7R9QMQ6"/>
<protein>
    <submittedName>
        <fullName evidence="2">Uncharacterized protein</fullName>
    </submittedName>
</protein>
<feature type="compositionally biased region" description="Polar residues" evidence="1">
    <location>
        <begin position="82"/>
        <end position="104"/>
    </location>
</feature>
<keyword evidence="3" id="KW-1185">Reference proteome</keyword>
<organism evidence="2">
    <name type="scientific">Medioppia subpectinata</name>
    <dbReference type="NCBI Taxonomy" id="1979941"/>
    <lineage>
        <taxon>Eukaryota</taxon>
        <taxon>Metazoa</taxon>
        <taxon>Ecdysozoa</taxon>
        <taxon>Arthropoda</taxon>
        <taxon>Chelicerata</taxon>
        <taxon>Arachnida</taxon>
        <taxon>Acari</taxon>
        <taxon>Acariformes</taxon>
        <taxon>Sarcoptiformes</taxon>
        <taxon>Oribatida</taxon>
        <taxon>Brachypylina</taxon>
        <taxon>Oppioidea</taxon>
        <taxon>Oppiidae</taxon>
        <taxon>Medioppia</taxon>
    </lineage>
</organism>
<evidence type="ECO:0000256" key="1">
    <source>
        <dbReference type="SAM" id="MobiDB-lite"/>
    </source>
</evidence>
<proteinExistence type="predicted"/>
<feature type="region of interest" description="Disordered" evidence="1">
    <location>
        <begin position="20"/>
        <end position="104"/>
    </location>
</feature>
<feature type="compositionally biased region" description="Basic and acidic residues" evidence="1">
    <location>
        <begin position="20"/>
        <end position="45"/>
    </location>
</feature>
<evidence type="ECO:0000313" key="3">
    <source>
        <dbReference type="Proteomes" id="UP000759131"/>
    </source>
</evidence>
<evidence type="ECO:0000313" key="2">
    <source>
        <dbReference type="EMBL" id="CAD7650539.1"/>
    </source>
</evidence>
<reference evidence="2" key="1">
    <citation type="submission" date="2020-11" db="EMBL/GenBank/DDBJ databases">
        <authorList>
            <person name="Tran Van P."/>
        </authorList>
    </citation>
    <scope>NUCLEOTIDE SEQUENCE</scope>
</reference>
<dbReference type="EMBL" id="CAJPIZ010052392">
    <property type="protein sequence ID" value="CAG2122960.1"/>
    <property type="molecule type" value="Genomic_DNA"/>
</dbReference>
<feature type="non-terminal residue" evidence="2">
    <location>
        <position position="1"/>
    </location>
</feature>
<dbReference type="EMBL" id="OC906967">
    <property type="protein sequence ID" value="CAD7650539.1"/>
    <property type="molecule type" value="Genomic_DNA"/>
</dbReference>
<sequence>EKIKRELTQLESLLPEMRVKIEDSNDQMNNEKEGLQRQESERMAEEAIAAKNKEIKEKPITNISHLIKRKRENGDSDPNSKKVCSNGHNVQNSDNTSDQTLATN</sequence>